<dbReference type="EMBL" id="OBEH01000002">
    <property type="protein sequence ID" value="SNY99786.1"/>
    <property type="molecule type" value="Genomic_DNA"/>
</dbReference>
<evidence type="ECO:0000259" key="2">
    <source>
        <dbReference type="Pfam" id="PF24346"/>
    </source>
</evidence>
<feature type="domain" description="DUF7507" evidence="2">
    <location>
        <begin position="1114"/>
        <end position="1218"/>
    </location>
</feature>
<feature type="domain" description="DUF7507" evidence="2">
    <location>
        <begin position="1377"/>
        <end position="1485"/>
    </location>
</feature>
<proteinExistence type="predicted"/>
<feature type="domain" description="DUF7507" evidence="2">
    <location>
        <begin position="848"/>
        <end position="953"/>
    </location>
</feature>
<evidence type="ECO:0000256" key="1">
    <source>
        <dbReference type="SAM" id="MobiDB-lite"/>
    </source>
</evidence>
<feature type="domain" description="DUF7507" evidence="2">
    <location>
        <begin position="1511"/>
        <end position="1611"/>
    </location>
</feature>
<name>A0A285MVG4_9FLAO</name>
<dbReference type="InterPro" id="IPR018247">
    <property type="entry name" value="EF_Hand_1_Ca_BS"/>
</dbReference>
<dbReference type="RefSeq" id="WP_097045257.1">
    <property type="nucleotide sequence ID" value="NZ_OBEH01000002.1"/>
</dbReference>
<feature type="region of interest" description="Disordered" evidence="1">
    <location>
        <begin position="507"/>
        <end position="526"/>
    </location>
</feature>
<gene>
    <name evidence="3" type="ORF">SAMN06265377_1600</name>
</gene>
<dbReference type="OrthoDB" id="599464at2"/>
<feature type="domain" description="DUF7507" evidence="2">
    <location>
        <begin position="593"/>
        <end position="694"/>
    </location>
</feature>
<dbReference type="Pfam" id="PF24346">
    <property type="entry name" value="DUF7507"/>
    <property type="match status" value="9"/>
</dbReference>
<dbReference type="Pfam" id="PF13585">
    <property type="entry name" value="CHU_C"/>
    <property type="match status" value="1"/>
</dbReference>
<keyword evidence="4" id="KW-1185">Reference proteome</keyword>
<feature type="domain" description="DUF7507" evidence="2">
    <location>
        <begin position="1250"/>
        <end position="1345"/>
    </location>
</feature>
<dbReference type="PROSITE" id="PS00018">
    <property type="entry name" value="EF_HAND_1"/>
    <property type="match status" value="1"/>
</dbReference>
<feature type="domain" description="DUF7507" evidence="2">
    <location>
        <begin position="459"/>
        <end position="558"/>
    </location>
</feature>
<sequence>MQKVLLFSLPKLTIFKNPAACTILFIGFLGFTHNEAINKSWLEDTSIDFIDSKISDDNSSSKVSPNYVPNIAVVMNGTLNGDCSAIDYTILIRNASTNSESLDVIEAIDINDPSFVANLAPVSGDNNNNGVLDAGESWQLNATKSLSPTDLAQPTIQNQVRVTSEVVGQPGVTTFDLSDDALPNEDDPTIVDISSCRRIGAILVSETKDFQDNSPGCATIEYSLTVRNTNNANESYTNVVITNLDPNLTFTGSNPNIGDLNNNGLFDAGESWQYNASRNLNSGDFNMGSLNNQVTVNAELDGQPSLTVSDLSDDNSEFEDDPTVTDLAQCTPNIISMVMRTVDGSSCDELFYEFEVINQSATAVLDTPLITSPLFTGAKPSFISGDDNDNNLIDPGEIWTFFKAYDITAQDLANEEIVNQASVLAPVVGQPGITAFDFSDDISHTEDGPTITNIVECIPNISLIKTGTALDALGNPGCEEIHYIFEATNLTNFNAFGNPILKDPLLGGELPGPDSGDNNNNNQIDPGETWTYSAVYAILQQDIDNTQVTNQATITVDVLSEPGLTITDLSDNNSATEDDPTTTSLLQCNPNIVSLVKTGSALDAVGGLGCEEILYQFEVTNQGTLEAFNNVVLTDPLLGGTIPGPDSGDDNNNAQLDPGETWMYIATYTILQQDIDNGQVSNQATVTADAVNHPGISAFDLSDDDSPTEDDPTVVSLAHCQSGISLIKKTGDGSSCDEIFYEFEVSNQGNIALTNVIINDPLLGGVIPGPISGDDDNDGQLDVNETWMYIVTYFITQQDINNGQVTNQATVTANVIGQPGATVSDLSDDDSITEDDPTVVSLANCPSRLSLIKTGSALDAVGGLGCEEILYLFEVTNQGAQETFDNVVLTDPLLGGAISGPDSGDNNSNNQLDPGETWVYSATYTITQQDIINTQVTNQAMVTADVTTQPGVSESDLSDDNSITEDDPTVIDLSHCTPTIPNIALIKTGSAIDALGGLGCEEILYTFEVTNNGSLEGFDNIVLTDPLLGGVISGPNSGDDNNNNQMDPGEIWIYSATYTIQQQDINNTQVTNQATVTADVIGQPGASVSDLSDDNTFAEDDPTIIDLSHCTPSTPSISLIKTGSALDAMGGLGCEEILYTFEVTNQDALDVFNNVVLTDPLLGGIVSGPDSGDDNNNNQMDSGEIWIYSATYAILQQDIDNAQVTNQATVTADVIGQPGVSVSDLSDNDSPTEDDPTIIDLSHCSAGAAGIALIKTGELVNGGCDTIEYTFTVTNTTGNDQALENVVLVDLDHPTITIVGPEGDTDNDGELDSNESWEFTATYNLTATDITIGSVSNQAQVTANIVGQLNLVVTDLSDFLEIDQNRPTDIDLVSCQNPGIGLIKQASLSDIDQDGCNESILYTFYVTNIGNEDLINIVVSDDLLNGSISNLVLESDINNDGILFPGETWVYEAHYGITDQDLNANVVSNQASVTAETLTNVEVSDLSDNNSNQEDDATTISVGGSCEIPSASIGLIKTGFLIDQDNDECADAIRYNFKIANLGGTPLQLTTLVDELLSNVPINTPESGDENSNNLIDIGEEWEFNVIYQLEAEDIAQDLLENQATVFAQTTDVNLEVSDMSDNDSYNENDPTIVFVGDVCGYGTTSIDFEIFTGISPNGDGINDYFQINGIENYPNNVFRVYNRWGATVYEVEGYGIGNKLFRGISEGNATVSKEKELPSGTYFYILEFPNENPGEASYSGYLYINNN</sequence>
<evidence type="ECO:0000313" key="4">
    <source>
        <dbReference type="Proteomes" id="UP000219048"/>
    </source>
</evidence>
<dbReference type="InterPro" id="IPR026341">
    <property type="entry name" value="T9SS_type_B"/>
</dbReference>
<dbReference type="NCBIfam" id="TIGR04131">
    <property type="entry name" value="Bac_Flav_CTERM"/>
    <property type="match status" value="1"/>
</dbReference>
<protein>
    <submittedName>
        <fullName evidence="3">Conserved repeat domain-containing protein/gliding motility-associated C-terminal domain-containing protein</fullName>
    </submittedName>
</protein>
<dbReference type="InterPro" id="IPR055354">
    <property type="entry name" value="DUF7507"/>
</dbReference>
<organism evidence="3 4">
    <name type="scientific">Flagellimonas pacifica</name>
    <dbReference type="NCBI Taxonomy" id="1247520"/>
    <lineage>
        <taxon>Bacteria</taxon>
        <taxon>Pseudomonadati</taxon>
        <taxon>Bacteroidota</taxon>
        <taxon>Flavobacteriia</taxon>
        <taxon>Flavobacteriales</taxon>
        <taxon>Flavobacteriaceae</taxon>
        <taxon>Flagellimonas</taxon>
    </lineage>
</organism>
<accession>A0A285MVG4</accession>
<evidence type="ECO:0000313" key="3">
    <source>
        <dbReference type="EMBL" id="SNY99786.1"/>
    </source>
</evidence>
<dbReference type="Proteomes" id="UP000219048">
    <property type="component" value="Unassembled WGS sequence"/>
</dbReference>
<reference evidence="4" key="1">
    <citation type="submission" date="2017-09" db="EMBL/GenBank/DDBJ databases">
        <authorList>
            <person name="Varghese N."/>
            <person name="Submissions S."/>
        </authorList>
    </citation>
    <scope>NUCLEOTIDE SEQUENCE [LARGE SCALE GENOMIC DNA]</scope>
    <source>
        <strain evidence="4">DSM 25885</strain>
    </source>
</reference>
<feature type="domain" description="DUF7507" evidence="2">
    <location>
        <begin position="724"/>
        <end position="817"/>
    </location>
</feature>
<feature type="domain" description="DUF7507" evidence="2">
    <location>
        <begin position="981"/>
        <end position="1081"/>
    </location>
</feature>